<dbReference type="Proteomes" id="UP000564644">
    <property type="component" value="Unassembled WGS sequence"/>
</dbReference>
<keyword evidence="1" id="KW-0812">Transmembrane</keyword>
<dbReference type="RefSeq" id="WP_185127362.1">
    <property type="nucleotide sequence ID" value="NZ_JACJVO010000002.1"/>
</dbReference>
<evidence type="ECO:0000256" key="1">
    <source>
        <dbReference type="SAM" id="Phobius"/>
    </source>
</evidence>
<feature type="transmembrane region" description="Helical" evidence="1">
    <location>
        <begin position="249"/>
        <end position="268"/>
    </location>
</feature>
<name>A0A7X0SGR7_9BACL</name>
<feature type="transmembrane region" description="Helical" evidence="1">
    <location>
        <begin position="116"/>
        <end position="134"/>
    </location>
</feature>
<organism evidence="2 3">
    <name type="scientific">Cohnella zeiphila</name>
    <dbReference type="NCBI Taxonomy" id="2761120"/>
    <lineage>
        <taxon>Bacteria</taxon>
        <taxon>Bacillati</taxon>
        <taxon>Bacillota</taxon>
        <taxon>Bacilli</taxon>
        <taxon>Bacillales</taxon>
        <taxon>Paenibacillaceae</taxon>
        <taxon>Cohnella</taxon>
    </lineage>
</organism>
<gene>
    <name evidence="2" type="ORF">H7C18_02140</name>
</gene>
<evidence type="ECO:0008006" key="4">
    <source>
        <dbReference type="Google" id="ProtNLM"/>
    </source>
</evidence>
<reference evidence="2 3" key="1">
    <citation type="submission" date="2020-08" db="EMBL/GenBank/DDBJ databases">
        <title>Cohnella phylogeny.</title>
        <authorList>
            <person name="Dunlap C."/>
        </authorList>
    </citation>
    <scope>NUCLEOTIDE SEQUENCE [LARGE SCALE GENOMIC DNA]</scope>
    <source>
        <strain evidence="2 3">CBP 2801</strain>
    </source>
</reference>
<proteinExistence type="predicted"/>
<evidence type="ECO:0000313" key="2">
    <source>
        <dbReference type="EMBL" id="MBB6729694.1"/>
    </source>
</evidence>
<feature type="transmembrane region" description="Helical" evidence="1">
    <location>
        <begin position="197"/>
        <end position="216"/>
    </location>
</feature>
<keyword evidence="1" id="KW-0472">Membrane</keyword>
<dbReference type="AlphaFoldDB" id="A0A7X0SGR7"/>
<feature type="transmembrane region" description="Helical" evidence="1">
    <location>
        <begin position="63"/>
        <end position="81"/>
    </location>
</feature>
<accession>A0A7X0SGR7</accession>
<feature type="transmembrane region" description="Helical" evidence="1">
    <location>
        <begin position="166"/>
        <end position="185"/>
    </location>
</feature>
<keyword evidence="3" id="KW-1185">Reference proteome</keyword>
<protein>
    <recommendedName>
        <fullName evidence="4">DUF2157 domain-containing protein</fullName>
    </recommendedName>
</protein>
<evidence type="ECO:0000313" key="3">
    <source>
        <dbReference type="Proteomes" id="UP000564644"/>
    </source>
</evidence>
<dbReference type="EMBL" id="JACJVO010000002">
    <property type="protein sequence ID" value="MBB6729694.1"/>
    <property type="molecule type" value="Genomic_DNA"/>
</dbReference>
<sequence length="277" mass="31119">MAMSDEDKKKMIVKEIESWRRGKMLPDQYCDFLQNLYLDDLDDRPRNAMGAAVRKIGQASGKAWILVFGIFALSCLFVLHFSAFPLAMQIAFTGLGTAGFITGGAWWRDKLPLRSFLFLGASVIYLLVAGISLLRLHGWTAGGGPILLLMACALIWIVCGVGLRVGVLHAVGWLAIIVLYSWMLARQIPNATWAETQVFWVPASLLFGWLSWFTHVKLRSAGGVLLAIALVLWFMPEVYSALYHIDTPWIQVELAVKTVILGIGMYRLRKQWMEWVV</sequence>
<comment type="caution">
    <text evidence="2">The sequence shown here is derived from an EMBL/GenBank/DDBJ whole genome shotgun (WGS) entry which is preliminary data.</text>
</comment>
<feature type="transmembrane region" description="Helical" evidence="1">
    <location>
        <begin position="140"/>
        <end position="159"/>
    </location>
</feature>
<feature type="transmembrane region" description="Helical" evidence="1">
    <location>
        <begin position="223"/>
        <end position="243"/>
    </location>
</feature>
<feature type="transmembrane region" description="Helical" evidence="1">
    <location>
        <begin position="87"/>
        <end position="107"/>
    </location>
</feature>
<keyword evidence="1" id="KW-1133">Transmembrane helix</keyword>